<accession>A0A654TBE3</accession>
<dbReference type="EMBL" id="CSBK01000589">
    <property type="protein sequence ID" value="COX60645.1"/>
    <property type="molecule type" value="Genomic_DNA"/>
</dbReference>
<dbReference type="Proteomes" id="UP000045842">
    <property type="component" value="Unassembled WGS sequence"/>
</dbReference>
<dbReference type="EMBL" id="CSAJ01000710">
    <property type="protein sequence ID" value="COX10066.1"/>
    <property type="molecule type" value="Genomic_DNA"/>
</dbReference>
<feature type="compositionally biased region" description="Basic and acidic residues" evidence="1">
    <location>
        <begin position="26"/>
        <end position="44"/>
    </location>
</feature>
<gene>
    <name evidence="3" type="ORF">ERS007679_03727</name>
    <name evidence="2" type="ORF">ERS007681_02914</name>
    <name evidence="4" type="ORF">ERS007720_03911</name>
    <name evidence="5" type="ORF">ERS007739_01506</name>
</gene>
<evidence type="ECO:0000313" key="6">
    <source>
        <dbReference type="Proteomes" id="UP000039021"/>
    </source>
</evidence>
<reference evidence="5" key="2">
    <citation type="submission" date="2015-03" db="EMBL/GenBank/DDBJ databases">
        <authorList>
            <consortium name="Pathogen Informatics"/>
            <person name="Murphy D."/>
        </authorList>
    </citation>
    <scope>NUCLEOTIDE SEQUENCE</scope>
    <source>
        <strain evidence="5">N09902308</strain>
    </source>
</reference>
<feature type="region of interest" description="Disordered" evidence="1">
    <location>
        <begin position="1"/>
        <end position="44"/>
    </location>
</feature>
<evidence type="ECO:0000313" key="2">
    <source>
        <dbReference type="EMBL" id="CFE41409.1"/>
    </source>
</evidence>
<reference evidence="6 7" key="1">
    <citation type="submission" date="2015-03" db="EMBL/GenBank/DDBJ databases">
        <authorList>
            <consortium name="Pathogen Informatics"/>
        </authorList>
    </citation>
    <scope>NUCLEOTIDE SEQUENCE [LARGE SCALE GENOMIC DNA]</scope>
    <source>
        <strain evidence="3 8">G09801536</strain>
        <strain evidence="2 9">G09901357</strain>
        <strain evidence="4 7">M09401471</strain>
        <strain evidence="6">N09902308</strain>
    </source>
</reference>
<dbReference type="EMBL" id="CSAD01000743">
    <property type="protein sequence ID" value="COW36416.1"/>
    <property type="molecule type" value="Genomic_DNA"/>
</dbReference>
<dbReference type="AlphaFoldDB" id="A0A654TBE3"/>
<evidence type="ECO:0000313" key="3">
    <source>
        <dbReference type="EMBL" id="COW36416.1"/>
    </source>
</evidence>
<protein>
    <submittedName>
        <fullName evidence="2">Uncharacterized protein</fullName>
    </submittedName>
</protein>
<evidence type="ECO:0000313" key="9">
    <source>
        <dbReference type="Proteomes" id="UP000048289"/>
    </source>
</evidence>
<evidence type="ECO:0000313" key="4">
    <source>
        <dbReference type="EMBL" id="COX10066.1"/>
    </source>
</evidence>
<dbReference type="Proteomes" id="UP000039021">
    <property type="component" value="Unassembled WGS sequence"/>
</dbReference>
<dbReference type="EMBL" id="CFOE01000435">
    <property type="protein sequence ID" value="CFE41409.1"/>
    <property type="molecule type" value="Genomic_DNA"/>
</dbReference>
<dbReference type="Proteomes" id="UP000044938">
    <property type="component" value="Unassembled WGS sequence"/>
</dbReference>
<organism evidence="2 9">
    <name type="scientific">Mycobacterium tuberculosis</name>
    <dbReference type="NCBI Taxonomy" id="1773"/>
    <lineage>
        <taxon>Bacteria</taxon>
        <taxon>Bacillati</taxon>
        <taxon>Actinomycetota</taxon>
        <taxon>Actinomycetes</taxon>
        <taxon>Mycobacteriales</taxon>
        <taxon>Mycobacteriaceae</taxon>
        <taxon>Mycobacterium</taxon>
        <taxon>Mycobacterium tuberculosis complex</taxon>
    </lineage>
</organism>
<feature type="compositionally biased region" description="Basic and acidic residues" evidence="1">
    <location>
        <begin position="1"/>
        <end position="16"/>
    </location>
</feature>
<proteinExistence type="predicted"/>
<evidence type="ECO:0000313" key="8">
    <source>
        <dbReference type="Proteomes" id="UP000045842"/>
    </source>
</evidence>
<name>A0A654TBE3_MYCTX</name>
<evidence type="ECO:0000256" key="1">
    <source>
        <dbReference type="SAM" id="MobiDB-lite"/>
    </source>
</evidence>
<dbReference type="Proteomes" id="UP000048289">
    <property type="component" value="Unassembled WGS sequence"/>
</dbReference>
<evidence type="ECO:0000313" key="7">
    <source>
        <dbReference type="Proteomes" id="UP000044938"/>
    </source>
</evidence>
<evidence type="ECO:0000313" key="5">
    <source>
        <dbReference type="EMBL" id="COX60645.1"/>
    </source>
</evidence>
<sequence length="44" mass="4844">MQVDPAEKGGPGDHGRGRQGTQPGDDTDKQRQQQNKDMRHSDPS</sequence>